<accession>A0A5P8VYG0</accession>
<feature type="domain" description="Putative restriction endonuclease" evidence="1">
    <location>
        <begin position="11"/>
        <end position="62"/>
    </location>
</feature>
<dbReference type="RefSeq" id="WP_152589083.1">
    <property type="nucleotide sequence ID" value="NZ_CP045226.1"/>
</dbReference>
<dbReference type="EMBL" id="CP045226">
    <property type="protein sequence ID" value="QFS45465.1"/>
    <property type="molecule type" value="Genomic_DNA"/>
</dbReference>
<dbReference type="InterPro" id="IPR011335">
    <property type="entry name" value="Restrct_endonuc-II-like"/>
</dbReference>
<dbReference type="AlphaFoldDB" id="A0A5P8VYG0"/>
<organism evidence="2 3">
    <name type="scientific">Nostoc sphaeroides CCNUC1</name>
    <dbReference type="NCBI Taxonomy" id="2653204"/>
    <lineage>
        <taxon>Bacteria</taxon>
        <taxon>Bacillati</taxon>
        <taxon>Cyanobacteriota</taxon>
        <taxon>Cyanophyceae</taxon>
        <taxon>Nostocales</taxon>
        <taxon>Nostocaceae</taxon>
        <taxon>Nostoc</taxon>
    </lineage>
</organism>
<keyword evidence="2" id="KW-0540">Nuclease</keyword>
<dbReference type="InterPro" id="IPR008538">
    <property type="entry name" value="Uma2"/>
</dbReference>
<keyword evidence="2" id="KW-0378">Hydrolase</keyword>
<keyword evidence="3" id="KW-1185">Reference proteome</keyword>
<dbReference type="KEGG" id="nsh:GXM_02942"/>
<dbReference type="Pfam" id="PF05685">
    <property type="entry name" value="Uma2"/>
    <property type="match status" value="1"/>
</dbReference>
<dbReference type="GO" id="GO:0004519">
    <property type="term" value="F:endonuclease activity"/>
    <property type="evidence" value="ECO:0007669"/>
    <property type="project" value="UniProtKB-KW"/>
</dbReference>
<keyword evidence="2" id="KW-0255">Endonuclease</keyword>
<protein>
    <submittedName>
        <fullName evidence="2">Uma2 family endonuclease</fullName>
    </submittedName>
</protein>
<dbReference type="Gene3D" id="3.90.1570.10">
    <property type="entry name" value="tt1808, chain A"/>
    <property type="match status" value="1"/>
</dbReference>
<name>A0A5P8VYG0_9NOSO</name>
<dbReference type="SUPFAM" id="SSF52980">
    <property type="entry name" value="Restriction endonuclease-like"/>
    <property type="match status" value="1"/>
</dbReference>
<evidence type="ECO:0000313" key="2">
    <source>
        <dbReference type="EMBL" id="QFS45465.1"/>
    </source>
</evidence>
<reference evidence="2 3" key="1">
    <citation type="submission" date="2019-10" db="EMBL/GenBank/DDBJ databases">
        <title>Genomic and transcriptomic insights into the perfect genentic adaptation of a filamentous nitrogen-fixing cyanobacterium to rice fields.</title>
        <authorList>
            <person name="Chen Z."/>
        </authorList>
    </citation>
    <scope>NUCLEOTIDE SEQUENCE [LARGE SCALE GENOMIC DNA]</scope>
    <source>
        <strain evidence="2">CCNUC1</strain>
    </source>
</reference>
<gene>
    <name evidence="2" type="ORF">GXM_02942</name>
</gene>
<dbReference type="InterPro" id="IPR012296">
    <property type="entry name" value="Nuclease_put_TT1808"/>
</dbReference>
<proteinExistence type="predicted"/>
<evidence type="ECO:0000259" key="1">
    <source>
        <dbReference type="Pfam" id="PF05685"/>
    </source>
</evidence>
<sequence>MSVAKSASLTLEEFLKLPETKPASLYIDGEIILKPMPKTRHSRLQAKLIDGINDVLDGVDLKLTVEQLFGWLKMKAE</sequence>
<dbReference type="Proteomes" id="UP000326678">
    <property type="component" value="Chromosome Gxm1"/>
</dbReference>
<evidence type="ECO:0000313" key="3">
    <source>
        <dbReference type="Proteomes" id="UP000326678"/>
    </source>
</evidence>